<feature type="region of interest" description="Disordered" evidence="1">
    <location>
        <begin position="1"/>
        <end position="28"/>
    </location>
</feature>
<accession>H5X6S9</accession>
<sequence>MTRTAAASARARDPHSGSQRPRPRPAQLGFSTNFSLDILWFLNHTTCGDAVYMVVNIYESCFCIVRFYLAGKEKAERAMQSLRIKKKKEWKERCGEGE</sequence>
<dbReference type="HOGENOM" id="CLU_2331983_0_0_11"/>
<protein>
    <submittedName>
        <fullName evidence="2">Uncharacterized protein</fullName>
    </submittedName>
</protein>
<dbReference type="RefSeq" id="WP_009155736.1">
    <property type="nucleotide sequence ID" value="NZ_CM001439.1"/>
</dbReference>
<evidence type="ECO:0000256" key="1">
    <source>
        <dbReference type="SAM" id="MobiDB-lite"/>
    </source>
</evidence>
<name>H5X6S9_9PSEU</name>
<evidence type="ECO:0000313" key="3">
    <source>
        <dbReference type="Proteomes" id="UP000004926"/>
    </source>
</evidence>
<evidence type="ECO:0000313" key="2">
    <source>
        <dbReference type="EMBL" id="EHR52358.1"/>
    </source>
</evidence>
<proteinExistence type="predicted"/>
<reference evidence="2 3" key="1">
    <citation type="journal article" date="2012" name="Stand. Genomic Sci.">
        <title>Genome sequence of the ocean sediment bacterium Saccharomonospora marina type strain (XMU15(T)).</title>
        <authorList>
            <person name="Klenk H.P."/>
            <person name="Lu M."/>
            <person name="Lucas S."/>
            <person name="Lapidus A."/>
            <person name="Copeland A."/>
            <person name="Pitluck S."/>
            <person name="Goodwin L.A."/>
            <person name="Han C."/>
            <person name="Tapia R."/>
            <person name="Brambilla E.M."/>
            <person name="Potter G."/>
            <person name="Land M."/>
            <person name="Ivanova N."/>
            <person name="Rohde M."/>
            <person name="Goker M."/>
            <person name="Detter J.C."/>
            <person name="Li W.J."/>
            <person name="Kyrpides N.C."/>
            <person name="Woyke T."/>
        </authorList>
    </citation>
    <scope>NUCLEOTIDE SEQUENCE [LARGE SCALE GENOMIC DNA]</scope>
    <source>
        <strain evidence="2 3">XMU15</strain>
    </source>
</reference>
<gene>
    <name evidence="2" type="ORF">SacmaDRAFT_4165</name>
</gene>
<dbReference type="Proteomes" id="UP000004926">
    <property type="component" value="Chromosome"/>
</dbReference>
<organism evidence="2 3">
    <name type="scientific">Saccharomonospora marina XMU15</name>
    <dbReference type="NCBI Taxonomy" id="882083"/>
    <lineage>
        <taxon>Bacteria</taxon>
        <taxon>Bacillati</taxon>
        <taxon>Actinomycetota</taxon>
        <taxon>Actinomycetes</taxon>
        <taxon>Pseudonocardiales</taxon>
        <taxon>Pseudonocardiaceae</taxon>
        <taxon>Saccharomonospora</taxon>
    </lineage>
</organism>
<dbReference type="EMBL" id="CM001439">
    <property type="protein sequence ID" value="EHR52358.1"/>
    <property type="molecule type" value="Genomic_DNA"/>
</dbReference>
<dbReference type="AlphaFoldDB" id="H5X6S9"/>
<keyword evidence="3" id="KW-1185">Reference proteome</keyword>